<gene>
    <name evidence="1" type="ORF">DPMN_111772</name>
</gene>
<evidence type="ECO:0000313" key="2">
    <source>
        <dbReference type="Proteomes" id="UP000828390"/>
    </source>
</evidence>
<evidence type="ECO:0000313" key="1">
    <source>
        <dbReference type="EMBL" id="KAH3838363.1"/>
    </source>
</evidence>
<sequence length="109" mass="12638">MFTDVIKALCSETIARSDGHPMAESFVITDKGNLGTDTEDPTYQATDISKVNWKEEQKKDPTISRIHHIIDNKLLLPKDQLKKESKDIQKYLRHRSSFNIKIFYTESVR</sequence>
<accession>A0A9D4QPD4</accession>
<name>A0A9D4QPD4_DREPO</name>
<dbReference type="Proteomes" id="UP000828390">
    <property type="component" value="Unassembled WGS sequence"/>
</dbReference>
<reference evidence="1" key="2">
    <citation type="submission" date="2020-11" db="EMBL/GenBank/DDBJ databases">
        <authorList>
            <person name="McCartney M.A."/>
            <person name="Auch B."/>
            <person name="Kono T."/>
            <person name="Mallez S."/>
            <person name="Becker A."/>
            <person name="Gohl D.M."/>
            <person name="Silverstein K.A.T."/>
            <person name="Koren S."/>
            <person name="Bechman K.B."/>
            <person name="Herman A."/>
            <person name="Abrahante J.E."/>
            <person name="Garbe J."/>
        </authorList>
    </citation>
    <scope>NUCLEOTIDE SEQUENCE</scope>
    <source>
        <strain evidence="1">Duluth1</strain>
        <tissue evidence="1">Whole animal</tissue>
    </source>
</reference>
<keyword evidence="2" id="KW-1185">Reference proteome</keyword>
<comment type="caution">
    <text evidence="1">The sequence shown here is derived from an EMBL/GenBank/DDBJ whole genome shotgun (WGS) entry which is preliminary data.</text>
</comment>
<protein>
    <submittedName>
        <fullName evidence="1">Uncharacterized protein</fullName>
    </submittedName>
</protein>
<proteinExistence type="predicted"/>
<dbReference type="AlphaFoldDB" id="A0A9D4QPD4"/>
<dbReference type="EMBL" id="JAIWYP010000004">
    <property type="protein sequence ID" value="KAH3838363.1"/>
    <property type="molecule type" value="Genomic_DNA"/>
</dbReference>
<organism evidence="1 2">
    <name type="scientific">Dreissena polymorpha</name>
    <name type="common">Zebra mussel</name>
    <name type="synonym">Mytilus polymorpha</name>
    <dbReference type="NCBI Taxonomy" id="45954"/>
    <lineage>
        <taxon>Eukaryota</taxon>
        <taxon>Metazoa</taxon>
        <taxon>Spiralia</taxon>
        <taxon>Lophotrochozoa</taxon>
        <taxon>Mollusca</taxon>
        <taxon>Bivalvia</taxon>
        <taxon>Autobranchia</taxon>
        <taxon>Heteroconchia</taxon>
        <taxon>Euheterodonta</taxon>
        <taxon>Imparidentia</taxon>
        <taxon>Neoheterodontei</taxon>
        <taxon>Myida</taxon>
        <taxon>Dreissenoidea</taxon>
        <taxon>Dreissenidae</taxon>
        <taxon>Dreissena</taxon>
    </lineage>
</organism>
<reference evidence="1" key="1">
    <citation type="journal article" date="2019" name="bioRxiv">
        <title>The Genome of the Zebra Mussel, Dreissena polymorpha: A Resource for Invasive Species Research.</title>
        <authorList>
            <person name="McCartney M.A."/>
            <person name="Auch B."/>
            <person name="Kono T."/>
            <person name="Mallez S."/>
            <person name="Zhang Y."/>
            <person name="Obille A."/>
            <person name="Becker A."/>
            <person name="Abrahante J.E."/>
            <person name="Garbe J."/>
            <person name="Badalamenti J.P."/>
            <person name="Herman A."/>
            <person name="Mangelson H."/>
            <person name="Liachko I."/>
            <person name="Sullivan S."/>
            <person name="Sone E.D."/>
            <person name="Koren S."/>
            <person name="Silverstein K.A.T."/>
            <person name="Beckman K.B."/>
            <person name="Gohl D.M."/>
        </authorList>
    </citation>
    <scope>NUCLEOTIDE SEQUENCE</scope>
    <source>
        <strain evidence="1">Duluth1</strain>
        <tissue evidence="1">Whole animal</tissue>
    </source>
</reference>